<dbReference type="InterPro" id="IPR050131">
    <property type="entry name" value="Peptidase_S8_subtilisin-like"/>
</dbReference>
<name>A0A1Y1XH87_9FUNG</name>
<reference evidence="9 10" key="2">
    <citation type="submission" date="2016-08" db="EMBL/GenBank/DDBJ databases">
        <title>Pervasive Adenine N6-methylation of Active Genes in Fungi.</title>
        <authorList>
            <consortium name="DOE Joint Genome Institute"/>
            <person name="Mondo S.J."/>
            <person name="Dannebaum R.O."/>
            <person name="Kuo R.C."/>
            <person name="Labutti K."/>
            <person name="Haridas S."/>
            <person name="Kuo A."/>
            <person name="Salamov A."/>
            <person name="Ahrendt S.R."/>
            <person name="Lipzen A."/>
            <person name="Sullivan W."/>
            <person name="Andreopoulos W.B."/>
            <person name="Clum A."/>
            <person name="Lindquist E."/>
            <person name="Daum C."/>
            <person name="Ramamoorthy G.K."/>
            <person name="Gryganskyi A."/>
            <person name="Culley D."/>
            <person name="Magnuson J.K."/>
            <person name="James T.Y."/>
            <person name="O'Malley M.A."/>
            <person name="Stajich J.E."/>
            <person name="Spatafora J.W."/>
            <person name="Visel A."/>
            <person name="Grigoriev I.V."/>
        </authorList>
    </citation>
    <scope>NUCLEOTIDE SEQUENCE [LARGE SCALE GENOMIC DNA]</scope>
    <source>
        <strain evidence="9 10">S4</strain>
    </source>
</reference>
<keyword evidence="3 5" id="KW-0378">Hydrolase</keyword>
<evidence type="ECO:0000313" key="10">
    <source>
        <dbReference type="Proteomes" id="UP000193944"/>
    </source>
</evidence>
<feature type="compositionally biased region" description="Low complexity" evidence="6">
    <location>
        <begin position="558"/>
        <end position="567"/>
    </location>
</feature>
<dbReference type="Pfam" id="PF00082">
    <property type="entry name" value="Peptidase_S8"/>
    <property type="match status" value="1"/>
</dbReference>
<feature type="signal peptide" evidence="7">
    <location>
        <begin position="1"/>
        <end position="20"/>
    </location>
</feature>
<feature type="region of interest" description="Disordered" evidence="6">
    <location>
        <begin position="539"/>
        <end position="567"/>
    </location>
</feature>
<evidence type="ECO:0000256" key="2">
    <source>
        <dbReference type="ARBA" id="ARBA00022670"/>
    </source>
</evidence>
<dbReference type="SUPFAM" id="SSF52743">
    <property type="entry name" value="Subtilisin-like"/>
    <property type="match status" value="1"/>
</dbReference>
<feature type="compositionally biased region" description="Low complexity" evidence="6">
    <location>
        <begin position="539"/>
        <end position="551"/>
    </location>
</feature>
<evidence type="ECO:0000313" key="9">
    <source>
        <dbReference type="EMBL" id="ORX85093.1"/>
    </source>
</evidence>
<feature type="active site" description="Charge relay system" evidence="5">
    <location>
        <position position="437"/>
    </location>
</feature>
<comment type="similarity">
    <text evidence="1 5">Belongs to the peptidase S8 family.</text>
</comment>
<comment type="caution">
    <text evidence="9">The sequence shown here is derived from an EMBL/GenBank/DDBJ whole genome shotgun (WGS) entry which is preliminary data.</text>
</comment>
<dbReference type="PROSITE" id="PS00138">
    <property type="entry name" value="SUBTILASE_SER"/>
    <property type="match status" value="1"/>
</dbReference>
<dbReference type="InterPro" id="IPR015500">
    <property type="entry name" value="Peptidase_S8_subtilisin-rel"/>
</dbReference>
<dbReference type="PROSITE" id="PS51892">
    <property type="entry name" value="SUBTILASE"/>
    <property type="match status" value="1"/>
</dbReference>
<dbReference type="GO" id="GO:0004252">
    <property type="term" value="F:serine-type endopeptidase activity"/>
    <property type="evidence" value="ECO:0007669"/>
    <property type="project" value="UniProtKB-UniRule"/>
</dbReference>
<dbReference type="InterPro" id="IPR000209">
    <property type="entry name" value="Peptidase_S8/S53_dom"/>
</dbReference>
<dbReference type="AlphaFoldDB" id="A0A1Y1XH87"/>
<organism evidence="9 10">
    <name type="scientific">Anaeromyces robustus</name>
    <dbReference type="NCBI Taxonomy" id="1754192"/>
    <lineage>
        <taxon>Eukaryota</taxon>
        <taxon>Fungi</taxon>
        <taxon>Fungi incertae sedis</taxon>
        <taxon>Chytridiomycota</taxon>
        <taxon>Chytridiomycota incertae sedis</taxon>
        <taxon>Neocallimastigomycetes</taxon>
        <taxon>Neocallimastigales</taxon>
        <taxon>Neocallimastigaceae</taxon>
        <taxon>Anaeromyces</taxon>
    </lineage>
</organism>
<accession>A0A1Y1XH87</accession>
<dbReference type="InterPro" id="IPR023828">
    <property type="entry name" value="Peptidase_S8_Ser-AS"/>
</dbReference>
<feature type="active site" description="Charge relay system" evidence="5">
    <location>
        <position position="222"/>
    </location>
</feature>
<keyword evidence="7" id="KW-0732">Signal</keyword>
<feature type="active site" description="Charge relay system" evidence="5">
    <location>
        <position position="267"/>
    </location>
</feature>
<dbReference type="GO" id="GO:0006508">
    <property type="term" value="P:proteolysis"/>
    <property type="evidence" value="ECO:0007669"/>
    <property type="project" value="UniProtKB-KW"/>
</dbReference>
<dbReference type="PANTHER" id="PTHR43806">
    <property type="entry name" value="PEPTIDASE S8"/>
    <property type="match status" value="1"/>
</dbReference>
<evidence type="ECO:0000256" key="7">
    <source>
        <dbReference type="SAM" id="SignalP"/>
    </source>
</evidence>
<dbReference type="EMBL" id="MCFG01000041">
    <property type="protein sequence ID" value="ORX85093.1"/>
    <property type="molecule type" value="Genomic_DNA"/>
</dbReference>
<dbReference type="PANTHER" id="PTHR43806:SF11">
    <property type="entry name" value="CEREVISIN-RELATED"/>
    <property type="match status" value="1"/>
</dbReference>
<dbReference type="Proteomes" id="UP000193944">
    <property type="component" value="Unassembled WGS sequence"/>
</dbReference>
<proteinExistence type="inferred from homology"/>
<protein>
    <submittedName>
        <fullName evidence="9">Subtilisin-like protein</fullName>
    </submittedName>
</protein>
<dbReference type="OrthoDB" id="206201at2759"/>
<evidence type="ECO:0000256" key="6">
    <source>
        <dbReference type="SAM" id="MobiDB-lite"/>
    </source>
</evidence>
<evidence type="ECO:0000256" key="5">
    <source>
        <dbReference type="PROSITE-ProRule" id="PRU01240"/>
    </source>
</evidence>
<keyword evidence="2 5" id="KW-0645">Protease</keyword>
<evidence type="ECO:0000256" key="1">
    <source>
        <dbReference type="ARBA" id="ARBA00011073"/>
    </source>
</evidence>
<reference evidence="9 10" key="1">
    <citation type="submission" date="2016-08" db="EMBL/GenBank/DDBJ databases">
        <title>A Parts List for Fungal Cellulosomes Revealed by Comparative Genomics.</title>
        <authorList>
            <consortium name="DOE Joint Genome Institute"/>
            <person name="Haitjema C.H."/>
            <person name="Gilmore S.P."/>
            <person name="Henske J.K."/>
            <person name="Solomon K.V."/>
            <person name="De Groot R."/>
            <person name="Kuo A."/>
            <person name="Mondo S.J."/>
            <person name="Salamov A.A."/>
            <person name="Labutti K."/>
            <person name="Zhao Z."/>
            <person name="Chiniquy J."/>
            <person name="Barry K."/>
            <person name="Brewer H.M."/>
            <person name="Purvine S.O."/>
            <person name="Wright A.T."/>
            <person name="Boxma B."/>
            <person name="Van Alen T."/>
            <person name="Hackstein J.H."/>
            <person name="Baker S.E."/>
            <person name="Grigoriev I.V."/>
            <person name="O'Malley M.A."/>
        </authorList>
    </citation>
    <scope>NUCLEOTIDE SEQUENCE [LARGE SCALE GENOMIC DNA]</scope>
    <source>
        <strain evidence="9 10">S4</strain>
    </source>
</reference>
<dbReference type="STRING" id="1754192.A0A1Y1XH87"/>
<dbReference type="Gene3D" id="3.40.50.200">
    <property type="entry name" value="Peptidase S8/S53 domain"/>
    <property type="match status" value="1"/>
</dbReference>
<dbReference type="InterPro" id="IPR036852">
    <property type="entry name" value="Peptidase_S8/S53_dom_sf"/>
</dbReference>
<evidence type="ECO:0000259" key="8">
    <source>
        <dbReference type="Pfam" id="PF00082"/>
    </source>
</evidence>
<feature type="domain" description="Peptidase S8/S53" evidence="8">
    <location>
        <begin position="214"/>
        <end position="471"/>
    </location>
</feature>
<keyword evidence="4 5" id="KW-0720">Serine protease</keyword>
<dbReference type="PRINTS" id="PR00723">
    <property type="entry name" value="SUBTILISIN"/>
</dbReference>
<gene>
    <name evidence="9" type="ORF">BCR32DRAFT_242094</name>
</gene>
<evidence type="ECO:0000256" key="3">
    <source>
        <dbReference type="ARBA" id="ARBA00022801"/>
    </source>
</evidence>
<sequence length="567" mass="63994">MIYLYFFSLLFLLLINNVYAAIKEKANKEDYYLVFVNNTYGEFSIYPKTKHDKRDDSQIFIESLIDEINELIIDNIDTYQHPERLDDLETTSKLRKRSNYDNNQPLFFISNSDYIYPISSIKNTVVLYTYLSKTVVKKIGKVNGVFDCISNSKHVFTKNSYYNEKSILNETQWSGMKIQENADFHLSLLSQGLYDKNVIGKYDNNFYYPASAGEDVNIIVIDTSFHFDIPEFTYTDERIATCAANIKDGIASTDDTDNFCGFDEDPHGEYTSDLVGGYIHGVAKRANIYGVSIYIDEDQYIDEKDILGAVQYTYENLIEPQNTIVSMSISTKLDGVDSYFYHLRDIINGIIEEGGIFVGSAGNSFNKLSMSYKKVIPCEFDNVICVGSFSSSSLDDVYSVPEYSNYGPSVDIYAPGNVKATIYNIDHIEDSENIGTSFSAPLVSGMIAVYMSDIRKKNNKAIFTPDTIREEFLLKNGNMEKIDSIRGIVPIANNNKHIVYSSNEIYHGCGVRAGNRECDDIEYNTTLLTTITPATTTTTTTTTTTMEPTPTDIKKESSISITSTDKL</sequence>
<keyword evidence="10" id="KW-1185">Reference proteome</keyword>
<feature type="chain" id="PRO_5012395240" evidence="7">
    <location>
        <begin position="21"/>
        <end position="567"/>
    </location>
</feature>
<evidence type="ECO:0000256" key="4">
    <source>
        <dbReference type="ARBA" id="ARBA00022825"/>
    </source>
</evidence>